<dbReference type="Proteomes" id="UP000252770">
    <property type="component" value="Unassembled WGS sequence"/>
</dbReference>
<name>A0A367YRD0_9ACTN</name>
<feature type="domain" description="VOC" evidence="1">
    <location>
        <begin position="13"/>
        <end position="124"/>
    </location>
</feature>
<proteinExistence type="predicted"/>
<accession>A0A367YRD0</accession>
<reference evidence="2 3" key="1">
    <citation type="submission" date="2018-07" db="EMBL/GenBank/DDBJ databases">
        <title>Desertimonas flava gen. nov. sp. nov.</title>
        <authorList>
            <person name="Liu S."/>
        </authorList>
    </citation>
    <scope>NUCLEOTIDE SEQUENCE [LARGE SCALE GENOMIC DNA]</scope>
    <source>
        <strain evidence="2 3">16Sb5-5</strain>
    </source>
</reference>
<dbReference type="SUPFAM" id="SSF54593">
    <property type="entry name" value="Glyoxalase/Bleomycin resistance protein/Dihydroxybiphenyl dioxygenase"/>
    <property type="match status" value="1"/>
</dbReference>
<dbReference type="PROSITE" id="PS51819">
    <property type="entry name" value="VOC"/>
    <property type="match status" value="1"/>
</dbReference>
<dbReference type="InterPro" id="IPR029068">
    <property type="entry name" value="Glyas_Bleomycin-R_OHBP_Dase"/>
</dbReference>
<keyword evidence="3" id="KW-1185">Reference proteome</keyword>
<dbReference type="Gene3D" id="3.10.180.10">
    <property type="entry name" value="2,3-Dihydroxybiphenyl 1,2-Dioxygenase, domain 1"/>
    <property type="match status" value="1"/>
</dbReference>
<evidence type="ECO:0000313" key="3">
    <source>
        <dbReference type="Proteomes" id="UP000252770"/>
    </source>
</evidence>
<dbReference type="AlphaFoldDB" id="A0A367YRD0"/>
<dbReference type="InterPro" id="IPR052164">
    <property type="entry name" value="Anthracycline_SecMetBiosynth"/>
</dbReference>
<gene>
    <name evidence="2" type="ORF">DT076_17135</name>
</gene>
<dbReference type="EMBL" id="QOUI01000012">
    <property type="protein sequence ID" value="RCK68360.1"/>
    <property type="molecule type" value="Genomic_DNA"/>
</dbReference>
<dbReference type="Pfam" id="PF00903">
    <property type="entry name" value="Glyoxalase"/>
    <property type="match status" value="1"/>
</dbReference>
<dbReference type="InterPro" id="IPR004360">
    <property type="entry name" value="Glyas_Fos-R_dOase_dom"/>
</dbReference>
<dbReference type="PANTHER" id="PTHR33993">
    <property type="entry name" value="GLYOXALASE-RELATED"/>
    <property type="match status" value="1"/>
</dbReference>
<dbReference type="InterPro" id="IPR037523">
    <property type="entry name" value="VOC_core"/>
</dbReference>
<dbReference type="PANTHER" id="PTHR33993:SF1">
    <property type="entry name" value="GLYOXALASE FAMILY PROTEIN"/>
    <property type="match status" value="1"/>
</dbReference>
<evidence type="ECO:0000259" key="1">
    <source>
        <dbReference type="PROSITE" id="PS51819"/>
    </source>
</evidence>
<protein>
    <submittedName>
        <fullName evidence="2">VOC family protein</fullName>
    </submittedName>
</protein>
<organism evidence="2 3">
    <name type="scientific">Desertihabitans brevis</name>
    <dbReference type="NCBI Taxonomy" id="2268447"/>
    <lineage>
        <taxon>Bacteria</taxon>
        <taxon>Bacillati</taxon>
        <taxon>Actinomycetota</taxon>
        <taxon>Actinomycetes</taxon>
        <taxon>Propionibacteriales</taxon>
        <taxon>Propionibacteriaceae</taxon>
        <taxon>Desertihabitans</taxon>
    </lineage>
</organism>
<comment type="caution">
    <text evidence="2">The sequence shown here is derived from an EMBL/GenBank/DDBJ whole genome shotgun (WGS) entry which is preliminary data.</text>
</comment>
<evidence type="ECO:0000313" key="2">
    <source>
        <dbReference type="EMBL" id="RCK68360.1"/>
    </source>
</evidence>
<sequence length="125" mass="13248">MTRRRPVPQIHHTIDYIEIPARDLKAATAFYGAAFGWTFNDYGPAYAGIRTADGEGEVGGINATEDTAGPGGPLVLLYSDDLEATAEAVVAAGGAVVRGPYPFPGGRRLHFTDPSGNELGVWSER</sequence>